<dbReference type="Pfam" id="PF22117">
    <property type="entry name" value="Fer4_Nqo3"/>
    <property type="match status" value="1"/>
</dbReference>
<dbReference type="InterPro" id="IPR054351">
    <property type="entry name" value="NADH_UbQ_OxRdtase_ferredoxin"/>
</dbReference>
<dbReference type="FunFam" id="3.30.70.20:FF:000035">
    <property type="entry name" value="Iron hydrogenase 1"/>
    <property type="match status" value="1"/>
</dbReference>
<dbReference type="GO" id="GO:0003954">
    <property type="term" value="F:NADH dehydrogenase activity"/>
    <property type="evidence" value="ECO:0007669"/>
    <property type="project" value="TreeGrafter"/>
</dbReference>
<dbReference type="PROSITE" id="PS00641">
    <property type="entry name" value="COMPLEX1_75K_1"/>
    <property type="match status" value="1"/>
</dbReference>
<evidence type="ECO:0000256" key="3">
    <source>
        <dbReference type="ARBA" id="ARBA00022485"/>
    </source>
</evidence>
<evidence type="ECO:0000313" key="16">
    <source>
        <dbReference type="EMBL" id="ROR34227.1"/>
    </source>
</evidence>
<protein>
    <recommendedName>
        <fullName evidence="2">NADH-quinone oxidoreductase subunit G</fullName>
    </recommendedName>
    <alternativeName>
        <fullName evidence="10">NADH dehydrogenase I subunit G</fullName>
    </alternativeName>
    <alternativeName>
        <fullName evidence="11">NDH-1 subunit G</fullName>
    </alternativeName>
</protein>
<feature type="domain" description="2Fe-2S ferredoxin-type" evidence="13">
    <location>
        <begin position="2"/>
        <end position="80"/>
    </location>
</feature>
<dbReference type="Proteomes" id="UP000276634">
    <property type="component" value="Unassembled WGS sequence"/>
</dbReference>
<evidence type="ECO:0000256" key="1">
    <source>
        <dbReference type="ARBA" id="ARBA00007023"/>
    </source>
</evidence>
<keyword evidence="7" id="KW-0408">Iron</keyword>
<dbReference type="Gene3D" id="3.10.20.740">
    <property type="match status" value="1"/>
</dbReference>
<dbReference type="Pfam" id="PF04879">
    <property type="entry name" value="Molybdop_Fe4S4"/>
    <property type="match status" value="1"/>
</dbReference>
<dbReference type="PANTHER" id="PTHR43105:SF14">
    <property type="entry name" value="FORMATE DEHYDROGENASE H"/>
    <property type="match status" value="1"/>
</dbReference>
<dbReference type="AlphaFoldDB" id="A0A3N1YA04"/>
<proteinExistence type="inferred from homology"/>
<dbReference type="GO" id="GO:0043546">
    <property type="term" value="F:molybdopterin cofactor binding"/>
    <property type="evidence" value="ECO:0007669"/>
    <property type="project" value="InterPro"/>
</dbReference>
<dbReference type="InterPro" id="IPR000283">
    <property type="entry name" value="NADH_UbQ_OxRdtase_75kDa_su_CS"/>
</dbReference>
<dbReference type="InterPro" id="IPR006478">
    <property type="entry name" value="Formate_DH_asu"/>
</dbReference>
<dbReference type="InterPro" id="IPR017896">
    <property type="entry name" value="4Fe4S_Fe-S-bd"/>
</dbReference>
<dbReference type="GO" id="GO:0008137">
    <property type="term" value="F:NADH dehydrogenase (ubiquinone) activity"/>
    <property type="evidence" value="ECO:0007669"/>
    <property type="project" value="InterPro"/>
</dbReference>
<evidence type="ECO:0000256" key="7">
    <source>
        <dbReference type="ARBA" id="ARBA00023004"/>
    </source>
</evidence>
<comment type="caution">
    <text evidence="16">The sequence shown here is derived from an EMBL/GenBank/DDBJ whole genome shotgun (WGS) entry which is preliminary data.</text>
</comment>
<dbReference type="GO" id="GO:0008863">
    <property type="term" value="F:formate dehydrogenase (NAD+) activity"/>
    <property type="evidence" value="ECO:0007669"/>
    <property type="project" value="InterPro"/>
</dbReference>
<evidence type="ECO:0000313" key="17">
    <source>
        <dbReference type="Proteomes" id="UP000276634"/>
    </source>
</evidence>
<dbReference type="InterPro" id="IPR001041">
    <property type="entry name" value="2Fe-2S_ferredoxin-type"/>
</dbReference>
<dbReference type="InterPro" id="IPR006657">
    <property type="entry name" value="MoPterin_dinucl-bd_dom"/>
</dbReference>
<dbReference type="EMBL" id="RJVI01000001">
    <property type="protein sequence ID" value="ROR34227.1"/>
    <property type="molecule type" value="Genomic_DNA"/>
</dbReference>
<evidence type="ECO:0000256" key="12">
    <source>
        <dbReference type="ARBA" id="ARBA00034078"/>
    </source>
</evidence>
<dbReference type="Pfam" id="PF01568">
    <property type="entry name" value="Molydop_binding"/>
    <property type="match status" value="1"/>
</dbReference>
<dbReference type="GO" id="GO:0016020">
    <property type="term" value="C:membrane"/>
    <property type="evidence" value="ECO:0007669"/>
    <property type="project" value="InterPro"/>
</dbReference>
<keyword evidence="3" id="KW-0004">4Fe-4S</keyword>
<dbReference type="GO" id="GO:0042773">
    <property type="term" value="P:ATP synthesis coupled electron transport"/>
    <property type="evidence" value="ECO:0007669"/>
    <property type="project" value="InterPro"/>
</dbReference>
<dbReference type="PROSITE" id="PS51379">
    <property type="entry name" value="4FE4S_FER_2"/>
    <property type="match status" value="2"/>
</dbReference>
<name>A0A3N1YA04_9GAMM</name>
<comment type="cofactor">
    <cofactor evidence="12">
        <name>[2Fe-2S] cluster</name>
        <dbReference type="ChEBI" id="CHEBI:190135"/>
    </cofactor>
</comment>
<evidence type="ECO:0000256" key="9">
    <source>
        <dbReference type="ARBA" id="ARBA00026021"/>
    </source>
</evidence>
<evidence type="ECO:0000259" key="13">
    <source>
        <dbReference type="PROSITE" id="PS51085"/>
    </source>
</evidence>
<dbReference type="GO" id="GO:0046872">
    <property type="term" value="F:metal ion binding"/>
    <property type="evidence" value="ECO:0007669"/>
    <property type="project" value="UniProtKB-KW"/>
</dbReference>
<dbReference type="OrthoDB" id="9810782at2"/>
<dbReference type="SUPFAM" id="SSF54862">
    <property type="entry name" value="4Fe-4S ferredoxins"/>
    <property type="match status" value="1"/>
</dbReference>
<evidence type="ECO:0000256" key="4">
    <source>
        <dbReference type="ARBA" id="ARBA00022723"/>
    </source>
</evidence>
<dbReference type="InterPro" id="IPR009010">
    <property type="entry name" value="Asp_de-COase-like_dom_sf"/>
</dbReference>
<dbReference type="SUPFAM" id="SSF50692">
    <property type="entry name" value="ADC-like"/>
    <property type="match status" value="1"/>
</dbReference>
<evidence type="ECO:0000256" key="6">
    <source>
        <dbReference type="ARBA" id="ARBA00023002"/>
    </source>
</evidence>
<dbReference type="InterPro" id="IPR050123">
    <property type="entry name" value="Prok_molybdopt-oxidoreductase"/>
</dbReference>
<evidence type="ECO:0000256" key="8">
    <source>
        <dbReference type="ARBA" id="ARBA00023014"/>
    </source>
</evidence>
<dbReference type="InterPro" id="IPR017900">
    <property type="entry name" value="4Fe4S_Fe_S_CS"/>
</dbReference>
<evidence type="ECO:0000256" key="5">
    <source>
        <dbReference type="ARBA" id="ARBA00022737"/>
    </source>
</evidence>
<keyword evidence="5" id="KW-0677">Repeat</keyword>
<dbReference type="SUPFAM" id="SSF54292">
    <property type="entry name" value="2Fe-2S ferredoxin-like"/>
    <property type="match status" value="1"/>
</dbReference>
<dbReference type="PIRSF" id="PIRSF036643">
    <property type="entry name" value="FDH_alpha"/>
    <property type="match status" value="1"/>
</dbReference>
<dbReference type="Gene3D" id="2.40.40.20">
    <property type="match status" value="1"/>
</dbReference>
<dbReference type="CDD" id="cd00207">
    <property type="entry name" value="fer2"/>
    <property type="match status" value="1"/>
</dbReference>
<gene>
    <name evidence="16" type="ORF">EDC57_0123</name>
</gene>
<feature type="domain" description="4Fe-4S ferredoxin-type" evidence="14">
    <location>
        <begin position="173"/>
        <end position="206"/>
    </location>
</feature>
<accession>A0A3N1YA04</accession>
<dbReference type="GO" id="GO:0051539">
    <property type="term" value="F:4 iron, 4 sulfur cluster binding"/>
    <property type="evidence" value="ECO:0007669"/>
    <property type="project" value="UniProtKB-KW"/>
</dbReference>
<dbReference type="Gene3D" id="3.30.70.20">
    <property type="match status" value="1"/>
</dbReference>
<evidence type="ECO:0000256" key="2">
    <source>
        <dbReference type="ARBA" id="ARBA00019902"/>
    </source>
</evidence>
<evidence type="ECO:0000256" key="10">
    <source>
        <dbReference type="ARBA" id="ARBA00031577"/>
    </source>
</evidence>
<dbReference type="Pfam" id="PF13510">
    <property type="entry name" value="Fer2_4"/>
    <property type="match status" value="1"/>
</dbReference>
<keyword evidence="8" id="KW-0411">Iron-sulfur</keyword>
<reference evidence="16 17" key="1">
    <citation type="submission" date="2018-11" db="EMBL/GenBank/DDBJ databases">
        <title>Genomic Encyclopedia of Type Strains, Phase IV (KMG-IV): sequencing the most valuable type-strain genomes for metagenomic binning, comparative biology and taxonomic classification.</title>
        <authorList>
            <person name="Goeker M."/>
        </authorList>
    </citation>
    <scope>NUCLEOTIDE SEQUENCE [LARGE SCALE GENOMIC DNA]</scope>
    <source>
        <strain evidence="16 17">DSM 100275</strain>
    </source>
</reference>
<dbReference type="Gene3D" id="3.40.50.740">
    <property type="match status" value="1"/>
</dbReference>
<dbReference type="PROSITE" id="PS00198">
    <property type="entry name" value="4FE4S_FER_1"/>
    <property type="match status" value="1"/>
</dbReference>
<dbReference type="GO" id="GO:0015942">
    <property type="term" value="P:formate metabolic process"/>
    <property type="evidence" value="ECO:0007669"/>
    <property type="project" value="InterPro"/>
</dbReference>
<dbReference type="RefSeq" id="WP_123399230.1">
    <property type="nucleotide sequence ID" value="NZ_RJVI01000001.1"/>
</dbReference>
<comment type="similarity">
    <text evidence="1">In the C-terminal section; belongs to the prokaryotic molybdopterin-containing oxidoreductase family.</text>
</comment>
<organism evidence="16 17">
    <name type="scientific">Inmirania thermothiophila</name>
    <dbReference type="NCBI Taxonomy" id="1750597"/>
    <lineage>
        <taxon>Bacteria</taxon>
        <taxon>Pseudomonadati</taxon>
        <taxon>Pseudomonadota</taxon>
        <taxon>Gammaproteobacteria</taxon>
        <taxon>Chromatiales</taxon>
        <taxon>Ectothiorhodospiraceae</taxon>
        <taxon>Inmirania</taxon>
    </lineage>
</organism>
<dbReference type="InterPro" id="IPR036010">
    <property type="entry name" value="2Fe-2S_ferredoxin-like_sf"/>
</dbReference>
<dbReference type="CDD" id="cd02753">
    <property type="entry name" value="MopB_Formate-Dh-H"/>
    <property type="match status" value="1"/>
</dbReference>
<dbReference type="NCBIfam" id="TIGR01591">
    <property type="entry name" value="Fdh-alpha"/>
    <property type="match status" value="1"/>
</dbReference>
<feature type="domain" description="4Fe-4S ferredoxin-type" evidence="14">
    <location>
        <begin position="134"/>
        <end position="164"/>
    </location>
</feature>
<dbReference type="PANTHER" id="PTHR43105">
    <property type="entry name" value="RESPIRATORY NITRATE REDUCTASE"/>
    <property type="match status" value="1"/>
</dbReference>
<keyword evidence="6" id="KW-0560">Oxidoreductase</keyword>
<evidence type="ECO:0000256" key="11">
    <source>
        <dbReference type="ARBA" id="ARBA00032783"/>
    </source>
</evidence>
<dbReference type="Pfam" id="PF00384">
    <property type="entry name" value="Molybdopterin"/>
    <property type="match status" value="1"/>
</dbReference>
<dbReference type="SMART" id="SM00926">
    <property type="entry name" value="Molybdop_Fe4S4"/>
    <property type="match status" value="1"/>
</dbReference>
<dbReference type="Gene3D" id="3.40.228.10">
    <property type="entry name" value="Dimethylsulfoxide Reductase, domain 2"/>
    <property type="match status" value="1"/>
</dbReference>
<dbReference type="SUPFAM" id="SSF53706">
    <property type="entry name" value="Formate dehydrogenase/DMSO reductase, domains 1-3"/>
    <property type="match status" value="1"/>
</dbReference>
<dbReference type="PROSITE" id="PS51085">
    <property type="entry name" value="2FE2S_FER_2"/>
    <property type="match status" value="1"/>
</dbReference>
<sequence length="912" mass="98060">MQTLRFRLDGRELDAREGETILEAARRHGIAIPHLCWRPDLGVAGNCRTCLVEVEGEGRLAAACHRRVEPGMVVRARGGRAARVRRGVLELLLAEAGGALLRRDSELERWAEAEGARRDRFRPDPWPAADLSHPAIAVERGACIRCTRCVRACRTVQGHDVLGMAGRGAASRIAFDLDDPMGASLCVGCGECVQACPTGALAPAGGAALRQAKALTDSVCPYCGVGCQVRIHVHAGRVLRTEGLDGPSNRRRLCVKGRFGLDYVHHPERLTRPLVRLPDAPKDPDRLDGARTWFREADWDEALARAAGGLAALRARHGGGALAGFGSAKGSNEEAYLFQKLVRLGFGSHNVDHCTRLCHASSVAALLEGIGSGAVSNQIEEVLESEVLFLIGANPAANHPVAATFLRNAARAGATLIVADPRRTPLARDARLVLQFRPGSDVALLDALLHVIIHEEDLVDHDFVRARVDGFEALAAAVAPCTPERMAALCDVPADTLRAVARTYARARRAMILWGMGVSQHTHGTDNVRALIALALVTGQIGRRGTGLHPLRGQNNVQGASDAGLIPMMLPGYAPVADAEARVRFERLWGARLAAEPGLTVVEILDAAARGEIRGMYIVGENPAMSDPNLAHAREGLARLDHLVVQDLFLTETAALADVVLPASAHLEKLGSYTNTDRRVQLGRPALPLPGEARQDLWIITEMGRRLGLPWTHRGAAEVYDEMRAAIPALAGIPWRRLEREGAVTYPCPREDHPGHGVLFADGFPLPGGRARLVPATHRGPAEPPDRAYPWTLLTGRLLEHWHTGAMTRRAAVLDALEPEPVAFLHPEDLAALGLAPGAAVTVATRRGRVTARARPDPGLRRGEIFMPFCYREAAANLLTLDALDPWGRIPEFKCCAAALAPAGRAHGETGT</sequence>
<dbReference type="InterPro" id="IPR006655">
    <property type="entry name" value="Mopterin_OxRdtase_prok_CS"/>
</dbReference>
<evidence type="ECO:0000259" key="15">
    <source>
        <dbReference type="PROSITE" id="PS51669"/>
    </source>
</evidence>
<dbReference type="InterPro" id="IPR041924">
    <property type="entry name" value="Formate_Dh-H_N"/>
</dbReference>
<keyword evidence="4" id="KW-0479">Metal-binding</keyword>
<feature type="domain" description="4Fe-4S Mo/W bis-MGD-type" evidence="15">
    <location>
        <begin position="213"/>
        <end position="268"/>
    </location>
</feature>
<dbReference type="PROSITE" id="PS51669">
    <property type="entry name" value="4FE4S_MOW_BIS_MGD"/>
    <property type="match status" value="1"/>
</dbReference>
<comment type="subunit">
    <text evidence="9">Composed of 13 different subunits. Subunits NuoCD, E, F, and G constitute the peripheral sector of the complex.</text>
</comment>
<evidence type="ECO:0000259" key="14">
    <source>
        <dbReference type="PROSITE" id="PS51379"/>
    </source>
</evidence>
<keyword evidence="17" id="KW-1185">Reference proteome</keyword>
<dbReference type="InterPro" id="IPR006656">
    <property type="entry name" value="Mopterin_OxRdtase"/>
</dbReference>
<dbReference type="PROSITE" id="PS00490">
    <property type="entry name" value="MOLYBDOPTERIN_PROK_2"/>
    <property type="match status" value="1"/>
</dbReference>
<dbReference type="Gene3D" id="2.20.25.90">
    <property type="entry name" value="ADC-like domains"/>
    <property type="match status" value="1"/>
</dbReference>
<dbReference type="InterPro" id="IPR006963">
    <property type="entry name" value="Mopterin_OxRdtase_4Fe-4S_dom"/>
</dbReference>
<dbReference type="GO" id="GO:1990204">
    <property type="term" value="C:oxidoreductase complex"/>
    <property type="evidence" value="ECO:0007669"/>
    <property type="project" value="UniProtKB-ARBA"/>
</dbReference>